<dbReference type="SMART" id="SM00862">
    <property type="entry name" value="Trans_reg_C"/>
    <property type="match status" value="1"/>
</dbReference>
<dbReference type="GO" id="GO:0006355">
    <property type="term" value="P:regulation of DNA-templated transcription"/>
    <property type="evidence" value="ECO:0007669"/>
    <property type="project" value="InterPro"/>
</dbReference>
<dbReference type="Pfam" id="PF00486">
    <property type="entry name" value="Trans_reg_C"/>
    <property type="match status" value="1"/>
</dbReference>
<organism evidence="8 9">
    <name type="scientific">Loigolactobacillus bifermentans DSM 20003</name>
    <dbReference type="NCBI Taxonomy" id="1423726"/>
    <lineage>
        <taxon>Bacteria</taxon>
        <taxon>Bacillati</taxon>
        <taxon>Bacillota</taxon>
        <taxon>Bacilli</taxon>
        <taxon>Lactobacillales</taxon>
        <taxon>Lactobacillaceae</taxon>
        <taxon>Loigolactobacillus</taxon>
    </lineage>
</organism>
<dbReference type="GO" id="GO:0005829">
    <property type="term" value="C:cytosol"/>
    <property type="evidence" value="ECO:0007669"/>
    <property type="project" value="TreeGrafter"/>
</dbReference>
<dbReference type="Gene3D" id="1.10.10.10">
    <property type="entry name" value="Winged helix-like DNA-binding domain superfamily/Winged helix DNA-binding domain"/>
    <property type="match status" value="1"/>
</dbReference>
<dbReference type="InterPro" id="IPR036388">
    <property type="entry name" value="WH-like_DNA-bd_sf"/>
</dbReference>
<evidence type="ECO:0000256" key="5">
    <source>
        <dbReference type="ARBA" id="ARBA00023163"/>
    </source>
</evidence>
<feature type="DNA-binding region" description="OmpR/PhoB-type" evidence="6">
    <location>
        <begin position="129"/>
        <end position="228"/>
    </location>
</feature>
<dbReference type="STRING" id="1423726.FC07_GL001893"/>
<evidence type="ECO:0000256" key="6">
    <source>
        <dbReference type="PROSITE-ProRule" id="PRU01091"/>
    </source>
</evidence>
<accession>A0A0R1GF80</accession>
<dbReference type="InterPro" id="IPR001867">
    <property type="entry name" value="OmpR/PhoB-type_DNA-bd"/>
</dbReference>
<dbReference type="Proteomes" id="UP000051461">
    <property type="component" value="Unassembled WGS sequence"/>
</dbReference>
<keyword evidence="2" id="KW-0902">Two-component regulatory system</keyword>
<evidence type="ECO:0000256" key="3">
    <source>
        <dbReference type="ARBA" id="ARBA00023015"/>
    </source>
</evidence>
<sequence>MTVNILLITEHEQLSHQLLRLMAPQTYHLYTAQTLPIYLLPQVSGVIWDLTVTPLNPTTAHLLRSQVMGPIILINRRPQAAATINRYFSVNHFDDYLVHPDALSILARLDQRIWCYQQLQLPCLQSQTPDLLTVATLTLNLNTCQVTHHHETHHLSATHLHLLLFFMTHPNRLISRVQLAAAVWGTTEPTTLRIIDTQISKLRHAIEQNPKQPQLLTTVRRLGYLFKVPAP</sequence>
<keyword evidence="5" id="KW-0804">Transcription</keyword>
<dbReference type="InterPro" id="IPR039420">
    <property type="entry name" value="WalR-like"/>
</dbReference>
<evidence type="ECO:0000256" key="2">
    <source>
        <dbReference type="ARBA" id="ARBA00023012"/>
    </source>
</evidence>
<dbReference type="CDD" id="cd00383">
    <property type="entry name" value="trans_reg_C"/>
    <property type="match status" value="1"/>
</dbReference>
<gene>
    <name evidence="8" type="ORF">FC07_GL001893</name>
</gene>
<evidence type="ECO:0000256" key="1">
    <source>
        <dbReference type="ARBA" id="ARBA00022553"/>
    </source>
</evidence>
<comment type="caution">
    <text evidence="8">The sequence shown here is derived from an EMBL/GenBank/DDBJ whole genome shotgun (WGS) entry which is preliminary data.</text>
</comment>
<dbReference type="InterPro" id="IPR016032">
    <property type="entry name" value="Sig_transdc_resp-reg_C-effctor"/>
</dbReference>
<reference evidence="8 9" key="1">
    <citation type="journal article" date="2015" name="Genome Announc.">
        <title>Expanding the biotechnology potential of lactobacilli through comparative genomics of 213 strains and associated genera.</title>
        <authorList>
            <person name="Sun Z."/>
            <person name="Harris H.M."/>
            <person name="McCann A."/>
            <person name="Guo C."/>
            <person name="Argimon S."/>
            <person name="Zhang W."/>
            <person name="Yang X."/>
            <person name="Jeffery I.B."/>
            <person name="Cooney J.C."/>
            <person name="Kagawa T.F."/>
            <person name="Liu W."/>
            <person name="Song Y."/>
            <person name="Salvetti E."/>
            <person name="Wrobel A."/>
            <person name="Rasinkangas P."/>
            <person name="Parkhill J."/>
            <person name="Rea M.C."/>
            <person name="O'Sullivan O."/>
            <person name="Ritari J."/>
            <person name="Douillard F.P."/>
            <person name="Paul Ross R."/>
            <person name="Yang R."/>
            <person name="Briner A.E."/>
            <person name="Felis G.E."/>
            <person name="de Vos W.M."/>
            <person name="Barrangou R."/>
            <person name="Klaenhammer T.R."/>
            <person name="Caufield P.W."/>
            <person name="Cui Y."/>
            <person name="Zhang H."/>
            <person name="O'Toole P.W."/>
        </authorList>
    </citation>
    <scope>NUCLEOTIDE SEQUENCE [LARGE SCALE GENOMIC DNA]</scope>
    <source>
        <strain evidence="8 9">DSM 20003</strain>
    </source>
</reference>
<keyword evidence="4 6" id="KW-0238">DNA-binding</keyword>
<evidence type="ECO:0000256" key="4">
    <source>
        <dbReference type="ARBA" id="ARBA00023125"/>
    </source>
</evidence>
<protein>
    <submittedName>
        <fullName evidence="8">Winged helix family transcriptional regulator</fullName>
    </submittedName>
</protein>
<name>A0A0R1GF80_9LACO</name>
<feature type="domain" description="OmpR/PhoB-type" evidence="7">
    <location>
        <begin position="129"/>
        <end position="228"/>
    </location>
</feature>
<evidence type="ECO:0000259" key="7">
    <source>
        <dbReference type="PROSITE" id="PS51755"/>
    </source>
</evidence>
<evidence type="ECO:0000313" key="8">
    <source>
        <dbReference type="EMBL" id="KRK32699.1"/>
    </source>
</evidence>
<dbReference type="PANTHER" id="PTHR48111">
    <property type="entry name" value="REGULATOR OF RPOS"/>
    <property type="match status" value="1"/>
</dbReference>
<dbReference type="RefSeq" id="WP_057905744.1">
    <property type="nucleotide sequence ID" value="NZ_AZDA01000138.1"/>
</dbReference>
<keyword evidence="3" id="KW-0805">Transcription regulation</keyword>
<keyword evidence="9" id="KW-1185">Reference proteome</keyword>
<evidence type="ECO:0000313" key="9">
    <source>
        <dbReference type="Proteomes" id="UP000051461"/>
    </source>
</evidence>
<dbReference type="PROSITE" id="PS51755">
    <property type="entry name" value="OMPR_PHOB"/>
    <property type="match status" value="1"/>
</dbReference>
<dbReference type="GO" id="GO:0000156">
    <property type="term" value="F:phosphorelay response regulator activity"/>
    <property type="evidence" value="ECO:0007669"/>
    <property type="project" value="TreeGrafter"/>
</dbReference>
<proteinExistence type="predicted"/>
<dbReference type="PATRIC" id="fig|1423726.3.peg.1964"/>
<dbReference type="AlphaFoldDB" id="A0A0R1GF80"/>
<dbReference type="GO" id="GO:0000976">
    <property type="term" value="F:transcription cis-regulatory region binding"/>
    <property type="evidence" value="ECO:0007669"/>
    <property type="project" value="TreeGrafter"/>
</dbReference>
<dbReference type="PANTHER" id="PTHR48111:SF1">
    <property type="entry name" value="TWO-COMPONENT RESPONSE REGULATOR ORR33"/>
    <property type="match status" value="1"/>
</dbReference>
<dbReference type="GO" id="GO:0032993">
    <property type="term" value="C:protein-DNA complex"/>
    <property type="evidence" value="ECO:0007669"/>
    <property type="project" value="TreeGrafter"/>
</dbReference>
<keyword evidence="1" id="KW-0597">Phosphoprotein</keyword>
<dbReference type="SUPFAM" id="SSF46894">
    <property type="entry name" value="C-terminal effector domain of the bipartite response regulators"/>
    <property type="match status" value="1"/>
</dbReference>
<dbReference type="EMBL" id="AZDA01000138">
    <property type="protein sequence ID" value="KRK32699.1"/>
    <property type="molecule type" value="Genomic_DNA"/>
</dbReference>